<evidence type="ECO:0000313" key="6">
    <source>
        <dbReference type="Ensembl" id="ENSGACP00000008598.2"/>
    </source>
</evidence>
<keyword evidence="7" id="KW-1185">Reference proteome</keyword>
<dbReference type="Ensembl" id="ENSGACT00000008617.2">
    <property type="protein sequence ID" value="ENSGACP00000008598.2"/>
    <property type="gene ID" value="ENSGACG00000006505.2"/>
</dbReference>
<dbReference type="InParanoid" id="G3NTD0"/>
<dbReference type="PROSITE" id="PS00615">
    <property type="entry name" value="C_TYPE_LECTIN_1"/>
    <property type="match status" value="1"/>
</dbReference>
<dbReference type="InterPro" id="IPR016186">
    <property type="entry name" value="C-type_lectin-like/link_sf"/>
</dbReference>
<sequence>MLFLLGLGLAVGAAPPSDVAPIMPEQTDCPTSWSSFNGRCYKYFATGMSWADAEIHCVSHGANLVSIHSEQEQTFVKTLIKNSDPAEGRTWIGLSDCHKESAWMWSDGSKVDFTYWAQGQPNNYDGRQRCVETNFSYKKWNDHFCSYNVPFVCASRLS</sequence>
<accession>G3NTD0</accession>
<evidence type="ECO:0000256" key="1">
    <source>
        <dbReference type="ARBA" id="ARBA00004613"/>
    </source>
</evidence>
<dbReference type="AlphaFoldDB" id="G3NTD0"/>
<dbReference type="eggNOG" id="KOG4297">
    <property type="taxonomic scope" value="Eukaryota"/>
</dbReference>
<evidence type="ECO:0000259" key="5">
    <source>
        <dbReference type="PROSITE" id="PS50041"/>
    </source>
</evidence>
<dbReference type="GeneTree" id="ENSGT00940000162818"/>
<organism evidence="6 7">
    <name type="scientific">Gasterosteus aculeatus aculeatus</name>
    <name type="common">three-spined stickleback</name>
    <dbReference type="NCBI Taxonomy" id="481459"/>
    <lineage>
        <taxon>Eukaryota</taxon>
        <taxon>Metazoa</taxon>
        <taxon>Chordata</taxon>
        <taxon>Craniata</taxon>
        <taxon>Vertebrata</taxon>
        <taxon>Euteleostomi</taxon>
        <taxon>Actinopterygii</taxon>
        <taxon>Neopterygii</taxon>
        <taxon>Teleostei</taxon>
        <taxon>Neoteleostei</taxon>
        <taxon>Acanthomorphata</taxon>
        <taxon>Eupercaria</taxon>
        <taxon>Perciformes</taxon>
        <taxon>Cottioidei</taxon>
        <taxon>Gasterosteales</taxon>
        <taxon>Gasterosteidae</taxon>
        <taxon>Gasterosteus</taxon>
    </lineage>
</organism>
<dbReference type="Proteomes" id="UP000007635">
    <property type="component" value="Chromosome X"/>
</dbReference>
<dbReference type="InterPro" id="IPR016187">
    <property type="entry name" value="CTDL_fold"/>
</dbReference>
<evidence type="ECO:0000313" key="7">
    <source>
        <dbReference type="Proteomes" id="UP000007635"/>
    </source>
</evidence>
<feature type="signal peptide" evidence="4">
    <location>
        <begin position="1"/>
        <end position="19"/>
    </location>
</feature>
<evidence type="ECO:0000256" key="2">
    <source>
        <dbReference type="ARBA" id="ARBA00022525"/>
    </source>
</evidence>
<keyword evidence="3" id="KW-1015">Disulfide bond</keyword>
<dbReference type="InterPro" id="IPR050111">
    <property type="entry name" value="C-type_lectin/snaclec_domain"/>
</dbReference>
<dbReference type="Pfam" id="PF00059">
    <property type="entry name" value="Lectin_C"/>
    <property type="match status" value="1"/>
</dbReference>
<dbReference type="PRINTS" id="PR00356">
    <property type="entry name" value="ANTIFREEZEII"/>
</dbReference>
<dbReference type="PROSITE" id="PS50041">
    <property type="entry name" value="C_TYPE_LECTIN_2"/>
    <property type="match status" value="1"/>
</dbReference>
<keyword evidence="2" id="KW-0964">Secreted</keyword>
<dbReference type="STRING" id="69293.ENSGACP00000008598"/>
<reference evidence="6" key="3">
    <citation type="submission" date="2025-09" db="UniProtKB">
        <authorList>
            <consortium name="Ensembl"/>
        </authorList>
    </citation>
    <scope>IDENTIFICATION</scope>
</reference>
<dbReference type="MEROPS" id="I63.002"/>
<comment type="subcellular location">
    <subcellularLocation>
        <location evidence="1">Secreted</location>
    </subcellularLocation>
</comment>
<evidence type="ECO:0000256" key="4">
    <source>
        <dbReference type="SAM" id="SignalP"/>
    </source>
</evidence>
<dbReference type="OMA" id="THEHCGH"/>
<protein>
    <recommendedName>
        <fullName evidence="5">C-type lectin domain-containing protein</fullName>
    </recommendedName>
</protein>
<proteinExistence type="predicted"/>
<dbReference type="InterPro" id="IPR002353">
    <property type="entry name" value="AntifreezeII"/>
</dbReference>
<keyword evidence="4" id="KW-0732">Signal</keyword>
<dbReference type="SUPFAM" id="SSF56436">
    <property type="entry name" value="C-type lectin-like"/>
    <property type="match status" value="1"/>
</dbReference>
<dbReference type="SMART" id="SM00034">
    <property type="entry name" value="CLECT"/>
    <property type="match status" value="1"/>
</dbReference>
<name>G3NTD0_GASAC</name>
<dbReference type="Bgee" id="ENSGACG00000006505">
    <property type="expression patterns" value="Expressed in digestive system and 1 other cell type or tissue"/>
</dbReference>
<dbReference type="FunFam" id="3.10.100.10:FF:000087">
    <property type="entry name" value="Snaclec rhodocetin subunit delta"/>
    <property type="match status" value="1"/>
</dbReference>
<reference evidence="6" key="2">
    <citation type="submission" date="2025-08" db="UniProtKB">
        <authorList>
            <consortium name="Ensembl"/>
        </authorList>
    </citation>
    <scope>IDENTIFICATION</scope>
</reference>
<dbReference type="PANTHER" id="PTHR22803">
    <property type="entry name" value="MANNOSE, PHOSPHOLIPASE, LECTIN RECEPTOR RELATED"/>
    <property type="match status" value="1"/>
</dbReference>
<feature type="chain" id="PRO_5043410896" description="C-type lectin domain-containing protein" evidence="4">
    <location>
        <begin position="20"/>
        <end position="158"/>
    </location>
</feature>
<dbReference type="InterPro" id="IPR001304">
    <property type="entry name" value="C-type_lectin-like"/>
</dbReference>
<reference evidence="6 7" key="1">
    <citation type="journal article" date="2021" name="G3 (Bethesda)">
        <title>Improved contiguity of the threespine stickleback genome using long-read sequencing.</title>
        <authorList>
            <person name="Nath S."/>
            <person name="Shaw D.E."/>
            <person name="White M.A."/>
        </authorList>
    </citation>
    <scope>NUCLEOTIDE SEQUENCE [LARGE SCALE GENOMIC DNA]</scope>
    <source>
        <strain evidence="6 7">Lake Benthic</strain>
    </source>
</reference>
<dbReference type="Gene3D" id="3.10.100.10">
    <property type="entry name" value="Mannose-Binding Protein A, subunit A"/>
    <property type="match status" value="1"/>
</dbReference>
<evidence type="ECO:0000256" key="3">
    <source>
        <dbReference type="ARBA" id="ARBA00023157"/>
    </source>
</evidence>
<feature type="domain" description="C-type lectin" evidence="5">
    <location>
        <begin position="36"/>
        <end position="154"/>
    </location>
</feature>
<dbReference type="InterPro" id="IPR018378">
    <property type="entry name" value="C-type_lectin_CS"/>
</dbReference>
<dbReference type="GO" id="GO:0005576">
    <property type="term" value="C:extracellular region"/>
    <property type="evidence" value="ECO:0007669"/>
    <property type="project" value="UniProtKB-SubCell"/>
</dbReference>